<protein>
    <recommendedName>
        <fullName evidence="4">BRCT domain-containing protein</fullName>
    </recommendedName>
</protein>
<sequence length="310" mass="35073">MNFTALDFETANASKGSVCSIGLVEYENGELVREYYRLVKPKKNYFAPINVRVHGITKEDVKDAEEFHTLWEKEIKPMVEGKLLIAHNAQFDMGVLRAVLDEYNLPYPMLAYNCTLNISRKTWQLPKYNLNRVADHLGFSFSHHHALEDAKAAAHIFLKAKEKLQASDSRDLVDKSGTTNGMMYEGGYEPARLNKKRRAQKPSASSFSAASVEMDPSHPLYKASVAFTGRLSHMKREEAIQEVVQRGGVFHYDIQASTNYVVVGNKTYERYTSGEKTSKLERTETLLSQGASIEILSEADFLNYVRRSSV</sequence>
<evidence type="ECO:0000256" key="3">
    <source>
        <dbReference type="ARBA" id="ARBA00022839"/>
    </source>
</evidence>
<gene>
    <name evidence="5" type="ORF">GLW04_05440</name>
</gene>
<dbReference type="InterPro" id="IPR036397">
    <property type="entry name" value="RNaseH_sf"/>
</dbReference>
<dbReference type="EMBL" id="WMET01000001">
    <property type="protein sequence ID" value="MYL19325.1"/>
    <property type="molecule type" value="Genomic_DNA"/>
</dbReference>
<dbReference type="GO" id="GO:0005829">
    <property type="term" value="C:cytosol"/>
    <property type="evidence" value="ECO:0007669"/>
    <property type="project" value="TreeGrafter"/>
</dbReference>
<dbReference type="GO" id="GO:0003676">
    <property type="term" value="F:nucleic acid binding"/>
    <property type="evidence" value="ECO:0007669"/>
    <property type="project" value="InterPro"/>
</dbReference>
<dbReference type="Proteomes" id="UP000460949">
    <property type="component" value="Unassembled WGS sequence"/>
</dbReference>
<dbReference type="GO" id="GO:0008408">
    <property type="term" value="F:3'-5' exonuclease activity"/>
    <property type="evidence" value="ECO:0007669"/>
    <property type="project" value="TreeGrafter"/>
</dbReference>
<proteinExistence type="predicted"/>
<accession>A0A845DS05</accession>
<keyword evidence="2" id="KW-0378">Hydrolase</keyword>
<dbReference type="PANTHER" id="PTHR30231">
    <property type="entry name" value="DNA POLYMERASE III SUBUNIT EPSILON"/>
    <property type="match status" value="1"/>
</dbReference>
<dbReference type="PANTHER" id="PTHR30231:SF42">
    <property type="entry name" value="EXONUCLEASE"/>
    <property type="match status" value="1"/>
</dbReference>
<evidence type="ECO:0000256" key="1">
    <source>
        <dbReference type="ARBA" id="ARBA00022722"/>
    </source>
</evidence>
<dbReference type="InterPro" id="IPR036420">
    <property type="entry name" value="BRCT_dom_sf"/>
</dbReference>
<reference evidence="5 6" key="1">
    <citation type="submission" date="2019-11" db="EMBL/GenBank/DDBJ databases">
        <title>Genome sequences of 17 halophilic strains isolated from different environments.</title>
        <authorList>
            <person name="Furrow R.E."/>
        </authorList>
    </citation>
    <scope>NUCLEOTIDE SEQUENCE [LARGE SCALE GENOMIC DNA]</scope>
    <source>
        <strain evidence="5 6">22511_23_Filter</strain>
    </source>
</reference>
<dbReference type="SMART" id="SM00479">
    <property type="entry name" value="EXOIII"/>
    <property type="match status" value="1"/>
</dbReference>
<dbReference type="InterPro" id="IPR012337">
    <property type="entry name" value="RNaseH-like_sf"/>
</dbReference>
<dbReference type="Gene3D" id="3.30.420.10">
    <property type="entry name" value="Ribonuclease H-like superfamily/Ribonuclease H"/>
    <property type="match status" value="1"/>
</dbReference>
<dbReference type="PROSITE" id="PS50172">
    <property type="entry name" value="BRCT"/>
    <property type="match status" value="1"/>
</dbReference>
<dbReference type="InterPro" id="IPR013520">
    <property type="entry name" value="Ribonucl_H"/>
</dbReference>
<comment type="caution">
    <text evidence="5">The sequence shown here is derived from an EMBL/GenBank/DDBJ whole genome shotgun (WGS) entry which is preliminary data.</text>
</comment>
<dbReference type="SUPFAM" id="SSF52113">
    <property type="entry name" value="BRCT domain"/>
    <property type="match status" value="1"/>
</dbReference>
<dbReference type="Gene3D" id="3.40.50.10190">
    <property type="entry name" value="BRCT domain"/>
    <property type="match status" value="1"/>
</dbReference>
<keyword evidence="1" id="KW-0540">Nuclease</keyword>
<dbReference type="SUPFAM" id="SSF53098">
    <property type="entry name" value="Ribonuclease H-like"/>
    <property type="match status" value="1"/>
</dbReference>
<dbReference type="RefSeq" id="WP_160835724.1">
    <property type="nucleotide sequence ID" value="NZ_WMET01000001.1"/>
</dbReference>
<dbReference type="Pfam" id="PF00929">
    <property type="entry name" value="RNase_T"/>
    <property type="match status" value="1"/>
</dbReference>
<dbReference type="CDD" id="cd06130">
    <property type="entry name" value="DNA_pol_III_epsilon_like"/>
    <property type="match status" value="1"/>
</dbReference>
<dbReference type="InterPro" id="IPR001357">
    <property type="entry name" value="BRCT_dom"/>
</dbReference>
<feature type="domain" description="BRCT" evidence="4">
    <location>
        <begin position="215"/>
        <end position="310"/>
    </location>
</feature>
<dbReference type="FunFam" id="3.30.420.10:FF:000045">
    <property type="entry name" value="3'-5' exonuclease DinG"/>
    <property type="match status" value="1"/>
</dbReference>
<dbReference type="AlphaFoldDB" id="A0A845DS05"/>
<dbReference type="CDD" id="cd17748">
    <property type="entry name" value="BRCT_DNA_ligase_like"/>
    <property type="match status" value="1"/>
</dbReference>
<evidence type="ECO:0000313" key="5">
    <source>
        <dbReference type="EMBL" id="MYL19325.1"/>
    </source>
</evidence>
<evidence type="ECO:0000256" key="2">
    <source>
        <dbReference type="ARBA" id="ARBA00022801"/>
    </source>
</evidence>
<dbReference type="OrthoDB" id="9803913at2"/>
<evidence type="ECO:0000313" key="6">
    <source>
        <dbReference type="Proteomes" id="UP000460949"/>
    </source>
</evidence>
<evidence type="ECO:0000259" key="4">
    <source>
        <dbReference type="PROSITE" id="PS50172"/>
    </source>
</evidence>
<name>A0A845DS05_9BACI</name>
<organism evidence="5 6">
    <name type="scientific">Halobacillus litoralis</name>
    <dbReference type="NCBI Taxonomy" id="45668"/>
    <lineage>
        <taxon>Bacteria</taxon>
        <taxon>Bacillati</taxon>
        <taxon>Bacillota</taxon>
        <taxon>Bacilli</taxon>
        <taxon>Bacillales</taxon>
        <taxon>Bacillaceae</taxon>
        <taxon>Halobacillus</taxon>
    </lineage>
</organism>
<keyword evidence="3" id="KW-0269">Exonuclease</keyword>